<sequence>MNKSDASEHEHLDEDEVNSKYIPPRNVPISELWNKDQDDQSLTKYKQQLIGGAINVIIEPSIESKLILKKLVLIPEDHGELVFDLKENVDRLKDQVIALKEGAVYRMKLQFYVQRDIVSGLKLVQTAHKGPIRTDKSTYMMGSRAPKAELQEYISEKEVAPSGLMARGKYHMKSSITDDDKNIYAKWEWTLEISKDWK</sequence>
<evidence type="ECO:0000256" key="1">
    <source>
        <dbReference type="ARBA" id="ARBA00004496"/>
    </source>
</evidence>
<comment type="similarity">
    <text evidence="2">Belongs to the Rho GDI family.</text>
</comment>
<dbReference type="InterPro" id="IPR000406">
    <property type="entry name" value="Rho_GDI"/>
</dbReference>
<proteinExistence type="inferred from homology"/>
<keyword evidence="7" id="KW-1185">Reference proteome</keyword>
<dbReference type="PRINTS" id="PR00492">
    <property type="entry name" value="RHOGDI"/>
</dbReference>
<comment type="caution">
    <text evidence="6">The sequence shown here is derived from an EMBL/GenBank/DDBJ whole genome shotgun (WGS) entry which is preliminary data.</text>
</comment>
<dbReference type="PANTHER" id="PTHR10980">
    <property type="entry name" value="RHO GDP-DISSOCIATION INHIBITOR"/>
    <property type="match status" value="1"/>
</dbReference>
<comment type="subcellular location">
    <subcellularLocation>
        <location evidence="1">Cytoplasm</location>
    </subcellularLocation>
</comment>
<evidence type="ECO:0000256" key="2">
    <source>
        <dbReference type="ARBA" id="ARBA00009758"/>
    </source>
</evidence>
<evidence type="ECO:0000313" key="7">
    <source>
        <dbReference type="Proteomes" id="UP000276133"/>
    </source>
</evidence>
<evidence type="ECO:0000256" key="3">
    <source>
        <dbReference type="ARBA" id="ARBA00022468"/>
    </source>
</evidence>
<dbReference type="GO" id="GO:0005096">
    <property type="term" value="F:GTPase activator activity"/>
    <property type="evidence" value="ECO:0007669"/>
    <property type="project" value="UniProtKB-KW"/>
</dbReference>
<dbReference type="STRING" id="10195.A0A3M7P765"/>
<gene>
    <name evidence="6" type="ORF">BpHYR1_032689</name>
</gene>
<organism evidence="6 7">
    <name type="scientific">Brachionus plicatilis</name>
    <name type="common">Marine rotifer</name>
    <name type="synonym">Brachionus muelleri</name>
    <dbReference type="NCBI Taxonomy" id="10195"/>
    <lineage>
        <taxon>Eukaryota</taxon>
        <taxon>Metazoa</taxon>
        <taxon>Spiralia</taxon>
        <taxon>Gnathifera</taxon>
        <taxon>Rotifera</taxon>
        <taxon>Eurotatoria</taxon>
        <taxon>Monogononta</taxon>
        <taxon>Pseudotrocha</taxon>
        <taxon>Ploima</taxon>
        <taxon>Brachionidae</taxon>
        <taxon>Brachionus</taxon>
    </lineage>
</organism>
<dbReference type="GO" id="GO:0005829">
    <property type="term" value="C:cytosol"/>
    <property type="evidence" value="ECO:0007669"/>
    <property type="project" value="TreeGrafter"/>
</dbReference>
<dbReference type="Proteomes" id="UP000276133">
    <property type="component" value="Unassembled WGS sequence"/>
</dbReference>
<dbReference type="GO" id="GO:0007266">
    <property type="term" value="P:Rho protein signal transduction"/>
    <property type="evidence" value="ECO:0007669"/>
    <property type="project" value="InterPro"/>
</dbReference>
<dbReference type="FunFam" id="2.70.50.30:FF:000004">
    <property type="entry name" value="Rho GDP-dissociation inhibitor 1"/>
    <property type="match status" value="1"/>
</dbReference>
<reference evidence="6 7" key="1">
    <citation type="journal article" date="2018" name="Sci. Rep.">
        <title>Genomic signatures of local adaptation to the degree of environmental predictability in rotifers.</title>
        <authorList>
            <person name="Franch-Gras L."/>
            <person name="Hahn C."/>
            <person name="Garcia-Roger E.M."/>
            <person name="Carmona M.J."/>
            <person name="Serra M."/>
            <person name="Gomez A."/>
        </authorList>
    </citation>
    <scope>NUCLEOTIDE SEQUENCE [LARGE SCALE GENOMIC DNA]</scope>
    <source>
        <strain evidence="6">HYR1</strain>
    </source>
</reference>
<accession>A0A3M7P765</accession>
<evidence type="ECO:0000256" key="5">
    <source>
        <dbReference type="SAM" id="MobiDB-lite"/>
    </source>
</evidence>
<dbReference type="Pfam" id="PF02115">
    <property type="entry name" value="Rho_GDI"/>
    <property type="match status" value="1"/>
</dbReference>
<dbReference type="GO" id="GO:0016020">
    <property type="term" value="C:membrane"/>
    <property type="evidence" value="ECO:0007669"/>
    <property type="project" value="TreeGrafter"/>
</dbReference>
<dbReference type="PANTHER" id="PTHR10980:SF3">
    <property type="entry name" value="LD16419P"/>
    <property type="match status" value="1"/>
</dbReference>
<keyword evidence="4" id="KW-0963">Cytoplasm</keyword>
<protein>
    <submittedName>
        <fullName evidence="6">Rho GDP-dissociation inhibitor 1</fullName>
    </submittedName>
</protein>
<dbReference type="SUPFAM" id="SSF81296">
    <property type="entry name" value="E set domains"/>
    <property type="match status" value="1"/>
</dbReference>
<feature type="compositionally biased region" description="Basic and acidic residues" evidence="5">
    <location>
        <begin position="1"/>
        <end position="12"/>
    </location>
</feature>
<dbReference type="InterPro" id="IPR024792">
    <property type="entry name" value="RhoGDI_dom_sf"/>
</dbReference>
<dbReference type="InterPro" id="IPR014756">
    <property type="entry name" value="Ig_E-set"/>
</dbReference>
<dbReference type="OrthoDB" id="1683373at2759"/>
<keyword evidence="3" id="KW-0343">GTPase activation</keyword>
<name>A0A3M7P765_BRAPC</name>
<dbReference type="Gene3D" id="2.70.50.30">
    <property type="entry name" value="Coagulation Factor XIII, subunit A, domain 1"/>
    <property type="match status" value="1"/>
</dbReference>
<dbReference type="GO" id="GO:0005094">
    <property type="term" value="F:Rho GDP-dissociation inhibitor activity"/>
    <property type="evidence" value="ECO:0007669"/>
    <property type="project" value="InterPro"/>
</dbReference>
<evidence type="ECO:0000313" key="6">
    <source>
        <dbReference type="EMBL" id="RMZ94936.1"/>
    </source>
</evidence>
<evidence type="ECO:0000256" key="4">
    <source>
        <dbReference type="ARBA" id="ARBA00022490"/>
    </source>
</evidence>
<feature type="region of interest" description="Disordered" evidence="5">
    <location>
        <begin position="1"/>
        <end position="23"/>
    </location>
</feature>
<dbReference type="EMBL" id="REGN01012718">
    <property type="protein sequence ID" value="RMZ94936.1"/>
    <property type="molecule type" value="Genomic_DNA"/>
</dbReference>
<dbReference type="AlphaFoldDB" id="A0A3M7P765"/>